<feature type="domain" description="HTH araC/xylS-type" evidence="4">
    <location>
        <begin position="183"/>
        <end position="281"/>
    </location>
</feature>
<organism evidence="5 6">
    <name type="scientific">Chryseobacterium aquaticum</name>
    <dbReference type="NCBI Taxonomy" id="452084"/>
    <lineage>
        <taxon>Bacteria</taxon>
        <taxon>Pseudomonadati</taxon>
        <taxon>Bacteroidota</taxon>
        <taxon>Flavobacteriia</taxon>
        <taxon>Flavobacteriales</taxon>
        <taxon>Weeksellaceae</taxon>
        <taxon>Chryseobacterium group</taxon>
        <taxon>Chryseobacterium</taxon>
    </lineage>
</organism>
<dbReference type="InterPro" id="IPR037923">
    <property type="entry name" value="HTH-like"/>
</dbReference>
<sequence>MKTINFHKTECGVDFFINILNQDTINYLQTDVHNTDYFEVVFFSKAEGTVHINDTKINIHDNSIVFISAFQKRAWKINQDGLEFKTLIFREDFLNEFFADKFFTHKMLFFYQLNHELLLNVSDSEMKRFNEFLVEIKTELVHTKKDSVHIIRSILYYLLQTINRRYASANDLMIEKDDKNYAVQYKSLLEKHICQKKNIEDYTVLLNISRITLNKAVKEQYNVTATELLKQRLLAEIKDRLVYSNKTVSEISFDLNYAEPGHMMRFFKMQTGMTTSEYLESLSTV</sequence>
<evidence type="ECO:0000313" key="6">
    <source>
        <dbReference type="Proteomes" id="UP000051682"/>
    </source>
</evidence>
<name>A0A0Q3HUE8_9FLAO</name>
<evidence type="ECO:0000313" key="5">
    <source>
        <dbReference type="EMBL" id="KQK26141.1"/>
    </source>
</evidence>
<evidence type="ECO:0000256" key="2">
    <source>
        <dbReference type="ARBA" id="ARBA00023125"/>
    </source>
</evidence>
<dbReference type="InterPro" id="IPR009057">
    <property type="entry name" value="Homeodomain-like_sf"/>
</dbReference>
<dbReference type="SMART" id="SM00342">
    <property type="entry name" value="HTH_ARAC"/>
    <property type="match status" value="1"/>
</dbReference>
<dbReference type="GO" id="GO:0003700">
    <property type="term" value="F:DNA-binding transcription factor activity"/>
    <property type="evidence" value="ECO:0007669"/>
    <property type="project" value="InterPro"/>
</dbReference>
<reference evidence="5 6" key="1">
    <citation type="submission" date="2015-10" db="EMBL/GenBank/DDBJ databases">
        <title>Chryseobacterium aquaticum genome.</title>
        <authorList>
            <person name="Newman J.D."/>
            <person name="Ferguson M.B."/>
            <person name="Miller J.R."/>
        </authorList>
    </citation>
    <scope>NUCLEOTIDE SEQUENCE [LARGE SCALE GENOMIC DNA]</scope>
    <source>
        <strain evidence="5 6">KCTC 12483</strain>
    </source>
</reference>
<dbReference type="InterPro" id="IPR018060">
    <property type="entry name" value="HTH_AraC"/>
</dbReference>
<dbReference type="SUPFAM" id="SSF51215">
    <property type="entry name" value="Regulatory protein AraC"/>
    <property type="match status" value="1"/>
</dbReference>
<accession>A0A0Q3HUE8</accession>
<keyword evidence="2" id="KW-0238">DNA-binding</keyword>
<evidence type="ECO:0000259" key="4">
    <source>
        <dbReference type="PROSITE" id="PS01124"/>
    </source>
</evidence>
<comment type="caution">
    <text evidence="5">The sequence shown here is derived from an EMBL/GenBank/DDBJ whole genome shotgun (WGS) entry which is preliminary data.</text>
</comment>
<dbReference type="Pfam" id="PF12833">
    <property type="entry name" value="HTH_18"/>
    <property type="match status" value="1"/>
</dbReference>
<dbReference type="Proteomes" id="UP000051682">
    <property type="component" value="Unassembled WGS sequence"/>
</dbReference>
<protein>
    <submittedName>
        <fullName evidence="5">AraC family transcriptional regulator</fullName>
    </submittedName>
</protein>
<dbReference type="PROSITE" id="PS01124">
    <property type="entry name" value="HTH_ARAC_FAMILY_2"/>
    <property type="match status" value="1"/>
</dbReference>
<dbReference type="GO" id="GO:0043565">
    <property type="term" value="F:sequence-specific DNA binding"/>
    <property type="evidence" value="ECO:0007669"/>
    <property type="project" value="InterPro"/>
</dbReference>
<gene>
    <name evidence="5" type="ORF">AR438_11215</name>
</gene>
<dbReference type="AlphaFoldDB" id="A0A0Q3HUE8"/>
<dbReference type="RefSeq" id="WP_056015183.1">
    <property type="nucleotide sequence ID" value="NZ_LLYZ01000005.1"/>
</dbReference>
<proteinExistence type="predicted"/>
<dbReference type="EMBL" id="LLYZ01000005">
    <property type="protein sequence ID" value="KQK26141.1"/>
    <property type="molecule type" value="Genomic_DNA"/>
</dbReference>
<dbReference type="PANTHER" id="PTHR43280:SF32">
    <property type="entry name" value="TRANSCRIPTIONAL REGULATORY PROTEIN"/>
    <property type="match status" value="1"/>
</dbReference>
<evidence type="ECO:0000256" key="3">
    <source>
        <dbReference type="ARBA" id="ARBA00023163"/>
    </source>
</evidence>
<dbReference type="SUPFAM" id="SSF46689">
    <property type="entry name" value="Homeodomain-like"/>
    <property type="match status" value="1"/>
</dbReference>
<dbReference type="OrthoDB" id="9793451at2"/>
<keyword evidence="1" id="KW-0805">Transcription regulation</keyword>
<dbReference type="Gene3D" id="1.10.10.60">
    <property type="entry name" value="Homeodomain-like"/>
    <property type="match status" value="1"/>
</dbReference>
<evidence type="ECO:0000256" key="1">
    <source>
        <dbReference type="ARBA" id="ARBA00023015"/>
    </source>
</evidence>
<keyword evidence="6" id="KW-1185">Reference proteome</keyword>
<keyword evidence="3" id="KW-0804">Transcription</keyword>
<dbReference type="PANTHER" id="PTHR43280">
    <property type="entry name" value="ARAC-FAMILY TRANSCRIPTIONAL REGULATOR"/>
    <property type="match status" value="1"/>
</dbReference>
<dbReference type="STRING" id="452084.AR438_11215"/>